<keyword evidence="6" id="KW-1185">Reference proteome</keyword>
<dbReference type="Proteomes" id="UP001360953">
    <property type="component" value="Unassembled WGS sequence"/>
</dbReference>
<dbReference type="InterPro" id="IPR009068">
    <property type="entry name" value="uS15_NS1_RNA-bd_sf"/>
</dbReference>
<feature type="region of interest" description="Disordered" evidence="4">
    <location>
        <begin position="152"/>
        <end position="201"/>
    </location>
</feature>
<evidence type="ECO:0000313" key="5">
    <source>
        <dbReference type="EMBL" id="KAK7535115.1"/>
    </source>
</evidence>
<dbReference type="CDD" id="cd00353">
    <property type="entry name" value="Ribosomal_S15p_S13e"/>
    <property type="match status" value="1"/>
</dbReference>
<dbReference type="Pfam" id="PF00312">
    <property type="entry name" value="Ribosomal_S15"/>
    <property type="match status" value="1"/>
</dbReference>
<feature type="compositionally biased region" description="Basic and acidic residues" evidence="4">
    <location>
        <begin position="159"/>
        <end position="173"/>
    </location>
</feature>
<comment type="caution">
    <text evidence="5">The sequence shown here is derived from an EMBL/GenBank/DDBJ whole genome shotgun (WGS) entry which is preliminary data.</text>
</comment>
<dbReference type="InterPro" id="IPR000589">
    <property type="entry name" value="Ribosomal_uS15"/>
</dbReference>
<dbReference type="SUPFAM" id="SSF47060">
    <property type="entry name" value="S15/NS1 RNA-binding domain"/>
    <property type="match status" value="1"/>
</dbReference>
<dbReference type="PANTHER" id="PTHR23321">
    <property type="entry name" value="RIBOSOMAL PROTEIN S15, BACTERIAL AND ORGANELLAR"/>
    <property type="match status" value="1"/>
</dbReference>
<dbReference type="PANTHER" id="PTHR23321:SF26">
    <property type="entry name" value="SMALL RIBOSOMAL SUBUNIT PROTEIN US15M"/>
    <property type="match status" value="1"/>
</dbReference>
<dbReference type="SMART" id="SM01387">
    <property type="entry name" value="Ribosomal_S15"/>
    <property type="match status" value="1"/>
</dbReference>
<sequence length="368" mass="41293">MPPRIVLPLRLKPVNASSATPPITSAVRSFSSTTSLYKKQSLAARYRDPYIRGQVLAAKAANISRQKELQEERQKSIGDPVRGLETPFVRSFDTALPEQQTVTNLMLSREILSREATARDPTQPPPGPKATREPFLNHFLSIDEVMKSFESSATLSEPSAERRARAEQLKTADEANALRNGDSAYTPDAVDTPEETERKRRNAELAIQRIVSLRNGSSKDRTLANVRRCVETFGRHYTDLVLSPKPPSSHAANHDVTVPVVSDATAAETTRTRIQPLDPERNLRGGPDTGSSEVQIAILTAKIRTLVRHMEGDGRKDKMNKRNLRLLVHKRQKHLKYLRKKERGGPRWQYVVERLGVIDSMWKGEISL</sequence>
<dbReference type="GO" id="GO:0005840">
    <property type="term" value="C:ribosome"/>
    <property type="evidence" value="ECO:0007669"/>
    <property type="project" value="UniProtKB-KW"/>
</dbReference>
<name>A0ABR1LK69_9PEZI</name>
<dbReference type="RefSeq" id="XP_066653840.1">
    <property type="nucleotide sequence ID" value="XM_066796246.1"/>
</dbReference>
<dbReference type="InterPro" id="IPR005290">
    <property type="entry name" value="Ribosomal_uS15_bac-type"/>
</dbReference>
<comment type="similarity">
    <text evidence="1">Belongs to the universal ribosomal protein uS15 family.</text>
</comment>
<accession>A0ABR1LK69</accession>
<evidence type="ECO:0000256" key="2">
    <source>
        <dbReference type="ARBA" id="ARBA00022980"/>
    </source>
</evidence>
<evidence type="ECO:0000256" key="4">
    <source>
        <dbReference type="SAM" id="MobiDB-lite"/>
    </source>
</evidence>
<evidence type="ECO:0000256" key="1">
    <source>
        <dbReference type="ARBA" id="ARBA00008434"/>
    </source>
</evidence>
<protein>
    <submittedName>
        <fullName evidence="5">Ribosomal protein S15</fullName>
    </submittedName>
</protein>
<gene>
    <name evidence="5" type="ORF">J3D65DRAFT_440011</name>
</gene>
<evidence type="ECO:0000313" key="6">
    <source>
        <dbReference type="Proteomes" id="UP001360953"/>
    </source>
</evidence>
<dbReference type="EMBL" id="JBBPEH010000008">
    <property type="protein sequence ID" value="KAK7535115.1"/>
    <property type="molecule type" value="Genomic_DNA"/>
</dbReference>
<keyword evidence="3" id="KW-0687">Ribonucleoprotein</keyword>
<dbReference type="GeneID" id="92029152"/>
<keyword evidence="2 5" id="KW-0689">Ribosomal protein</keyword>
<organism evidence="5 6">
    <name type="scientific">Phyllosticta citribraziliensis</name>
    <dbReference type="NCBI Taxonomy" id="989973"/>
    <lineage>
        <taxon>Eukaryota</taxon>
        <taxon>Fungi</taxon>
        <taxon>Dikarya</taxon>
        <taxon>Ascomycota</taxon>
        <taxon>Pezizomycotina</taxon>
        <taxon>Dothideomycetes</taxon>
        <taxon>Dothideomycetes incertae sedis</taxon>
        <taxon>Botryosphaeriales</taxon>
        <taxon>Phyllostictaceae</taxon>
        <taxon>Phyllosticta</taxon>
    </lineage>
</organism>
<proteinExistence type="inferred from homology"/>
<feature type="region of interest" description="Disordered" evidence="4">
    <location>
        <begin position="114"/>
        <end position="134"/>
    </location>
</feature>
<dbReference type="Gene3D" id="1.10.287.10">
    <property type="entry name" value="S15/NS1, RNA-binding"/>
    <property type="match status" value="1"/>
</dbReference>
<evidence type="ECO:0000256" key="3">
    <source>
        <dbReference type="ARBA" id="ARBA00023274"/>
    </source>
</evidence>
<reference evidence="5 6" key="1">
    <citation type="submission" date="2024-04" db="EMBL/GenBank/DDBJ databases">
        <title>Phyllosticta paracitricarpa is synonymous to the EU quarantine fungus P. citricarpa based on phylogenomic analyses.</title>
        <authorList>
            <consortium name="Lawrence Berkeley National Laboratory"/>
            <person name="Van ingen-buijs V.A."/>
            <person name="Van westerhoven A.C."/>
            <person name="Haridas S."/>
            <person name="Skiadas P."/>
            <person name="Martin F."/>
            <person name="Groenewald J.Z."/>
            <person name="Crous P.W."/>
            <person name="Seidl M.F."/>
        </authorList>
    </citation>
    <scope>NUCLEOTIDE SEQUENCE [LARGE SCALE GENOMIC DNA]</scope>
    <source>
        <strain evidence="5 6">CPC 17464</strain>
    </source>
</reference>